<dbReference type="AlphaFoldDB" id="A0A1T5MBS6"/>
<accession>A0A1T5MBS6</accession>
<comment type="similarity">
    <text evidence="1">Belongs to the UPF0749 family.</text>
</comment>
<dbReference type="PANTHER" id="PTHR37313">
    <property type="entry name" value="UPF0749 PROTEIN RV1825"/>
    <property type="match status" value="1"/>
</dbReference>
<evidence type="ECO:0000256" key="2">
    <source>
        <dbReference type="SAM" id="Phobius"/>
    </source>
</evidence>
<proteinExistence type="inferred from homology"/>
<dbReference type="Pfam" id="PF05949">
    <property type="entry name" value="DUF881"/>
    <property type="match status" value="1"/>
</dbReference>
<sequence>MEKIFKKSSLKTILVISVFLIITLFLMKMGINNKKETVLAHNNDNIQIFIGNVDVEGEGVSVTLKDRESDEINNNNIIHDIDLIEVVNLLNSAGAEVISINDERLLLTSKIEANKMTIKINDTEYTSPFNIKAIGDSEILSNALTNETSYLNLLKEHVEIEIEKHNKLYIPKYKGNIYFKYAKPVYDKID</sequence>
<feature type="transmembrane region" description="Helical" evidence="2">
    <location>
        <begin position="12"/>
        <end position="31"/>
    </location>
</feature>
<gene>
    <name evidence="3" type="ORF">SAMN02194393_04357</name>
</gene>
<name>A0A1T5MBS6_9FIRM</name>
<dbReference type="STRING" id="36842.SAMN02194393_04357"/>
<dbReference type="InterPro" id="IPR010273">
    <property type="entry name" value="DUF881"/>
</dbReference>
<protein>
    <submittedName>
        <fullName evidence="3">Uncharacterized protein conserved in bacteria</fullName>
    </submittedName>
</protein>
<dbReference type="Gene3D" id="3.30.70.1880">
    <property type="entry name" value="Protein of unknown function DUF881"/>
    <property type="match status" value="1"/>
</dbReference>
<evidence type="ECO:0000313" key="4">
    <source>
        <dbReference type="Proteomes" id="UP000190285"/>
    </source>
</evidence>
<evidence type="ECO:0000313" key="3">
    <source>
        <dbReference type="EMBL" id="SKC85444.1"/>
    </source>
</evidence>
<dbReference type="EMBL" id="FUZT01000013">
    <property type="protein sequence ID" value="SKC85444.1"/>
    <property type="molecule type" value="Genomic_DNA"/>
</dbReference>
<organism evidence="3 4">
    <name type="scientific">Maledivibacter halophilus</name>
    <dbReference type="NCBI Taxonomy" id="36842"/>
    <lineage>
        <taxon>Bacteria</taxon>
        <taxon>Bacillati</taxon>
        <taxon>Bacillota</taxon>
        <taxon>Clostridia</taxon>
        <taxon>Peptostreptococcales</taxon>
        <taxon>Caminicellaceae</taxon>
        <taxon>Maledivibacter</taxon>
    </lineage>
</organism>
<keyword evidence="2" id="KW-0472">Membrane</keyword>
<keyword evidence="2" id="KW-1133">Transmembrane helix</keyword>
<evidence type="ECO:0000256" key="1">
    <source>
        <dbReference type="ARBA" id="ARBA00009108"/>
    </source>
</evidence>
<dbReference type="RefSeq" id="WP_170917532.1">
    <property type="nucleotide sequence ID" value="NZ_FUZT01000013.1"/>
</dbReference>
<reference evidence="3 4" key="1">
    <citation type="submission" date="2017-02" db="EMBL/GenBank/DDBJ databases">
        <authorList>
            <person name="Peterson S.W."/>
        </authorList>
    </citation>
    <scope>NUCLEOTIDE SEQUENCE [LARGE SCALE GENOMIC DNA]</scope>
    <source>
        <strain evidence="3 4">M1</strain>
    </source>
</reference>
<keyword evidence="4" id="KW-1185">Reference proteome</keyword>
<keyword evidence="2" id="KW-0812">Transmembrane</keyword>
<dbReference type="Proteomes" id="UP000190285">
    <property type="component" value="Unassembled WGS sequence"/>
</dbReference>
<dbReference type="PANTHER" id="PTHR37313:SF2">
    <property type="entry name" value="UPF0749 PROTEIN YLXX"/>
    <property type="match status" value="1"/>
</dbReference>